<comment type="caution">
    <text evidence="2">The sequence shown here is derived from an EMBL/GenBank/DDBJ whole genome shotgun (WGS) entry which is preliminary data.</text>
</comment>
<keyword evidence="3" id="KW-1185">Reference proteome</keyword>
<proteinExistence type="predicted"/>
<dbReference type="Proteomes" id="UP000566711">
    <property type="component" value="Unassembled WGS sequence"/>
</dbReference>
<evidence type="ECO:0000313" key="2">
    <source>
        <dbReference type="EMBL" id="MBA5603848.1"/>
    </source>
</evidence>
<dbReference type="EMBL" id="JACEZS010000001">
    <property type="protein sequence ID" value="MBA5603848.1"/>
    <property type="molecule type" value="Genomic_DNA"/>
</dbReference>
<keyword evidence="1" id="KW-0472">Membrane</keyword>
<reference evidence="2 3" key="1">
    <citation type="submission" date="2020-07" db="EMBL/GenBank/DDBJ databases">
        <title>Novel species isolated from subtropical streams in China.</title>
        <authorList>
            <person name="Lu H."/>
        </authorList>
    </citation>
    <scope>NUCLEOTIDE SEQUENCE [LARGE SCALE GENOMIC DNA]</scope>
    <source>
        <strain evidence="2 3">FT3S</strain>
    </source>
</reference>
<keyword evidence="1" id="KW-0812">Transmembrane</keyword>
<feature type="transmembrane region" description="Helical" evidence="1">
    <location>
        <begin position="12"/>
        <end position="36"/>
    </location>
</feature>
<accession>A0A7W2EDD1</accession>
<name>A0A7W2EDD1_9BURK</name>
<feature type="transmembrane region" description="Helical" evidence="1">
    <location>
        <begin position="119"/>
        <end position="142"/>
    </location>
</feature>
<gene>
    <name evidence="2" type="ORF">H3H36_00535</name>
</gene>
<feature type="transmembrane region" description="Helical" evidence="1">
    <location>
        <begin position="57"/>
        <end position="83"/>
    </location>
</feature>
<dbReference type="AlphaFoldDB" id="A0A7W2EDD1"/>
<sequence length="145" mass="15341">MHAMGSYTNWLVVGAAMSALAAALHLAIIIGGGPWYRFFGAGERMARAAEAGRRYPALVTLGIAGVLFVWAAYALSGAGLLMPLPFLKFALTAIAAVYMVRGLVIVPLLLVAADKMTSFAVWSSLMCLAYGIVHVVGLALLWSRL</sequence>
<evidence type="ECO:0000313" key="3">
    <source>
        <dbReference type="Proteomes" id="UP000566711"/>
    </source>
</evidence>
<evidence type="ECO:0000256" key="1">
    <source>
        <dbReference type="SAM" id="Phobius"/>
    </source>
</evidence>
<keyword evidence="1" id="KW-1133">Transmembrane helix</keyword>
<organism evidence="2 3">
    <name type="scientific">Rugamonas fusca</name>
    <dbReference type="NCBI Taxonomy" id="2758568"/>
    <lineage>
        <taxon>Bacteria</taxon>
        <taxon>Pseudomonadati</taxon>
        <taxon>Pseudomonadota</taxon>
        <taxon>Betaproteobacteria</taxon>
        <taxon>Burkholderiales</taxon>
        <taxon>Oxalobacteraceae</taxon>
        <taxon>Telluria group</taxon>
        <taxon>Rugamonas</taxon>
    </lineage>
</organism>
<feature type="transmembrane region" description="Helical" evidence="1">
    <location>
        <begin position="89"/>
        <end position="112"/>
    </location>
</feature>
<protein>
    <submittedName>
        <fullName evidence="2">Uncharacterized protein</fullName>
    </submittedName>
</protein>